<evidence type="ECO:0000256" key="1">
    <source>
        <dbReference type="SAM" id="MobiDB-lite"/>
    </source>
</evidence>
<comment type="caution">
    <text evidence="2">The sequence shown here is derived from an EMBL/GenBank/DDBJ whole genome shotgun (WGS) entry which is preliminary data.</text>
</comment>
<proteinExistence type="predicted"/>
<feature type="region of interest" description="Disordered" evidence="1">
    <location>
        <begin position="1"/>
        <end position="23"/>
    </location>
</feature>
<dbReference type="AlphaFoldDB" id="A0A6L3SY15"/>
<dbReference type="Proteomes" id="UP000474159">
    <property type="component" value="Unassembled WGS sequence"/>
</dbReference>
<protein>
    <submittedName>
        <fullName evidence="2">Replication protein RepA</fullName>
    </submittedName>
</protein>
<dbReference type="OrthoDB" id="581589at2"/>
<keyword evidence="3" id="KW-1185">Reference proteome</keyword>
<evidence type="ECO:0000313" key="2">
    <source>
        <dbReference type="EMBL" id="KAB1078402.1"/>
    </source>
</evidence>
<evidence type="ECO:0000313" key="3">
    <source>
        <dbReference type="Proteomes" id="UP000474159"/>
    </source>
</evidence>
<dbReference type="EMBL" id="VZZK01000014">
    <property type="protein sequence ID" value="KAB1078402.1"/>
    <property type="molecule type" value="Genomic_DNA"/>
</dbReference>
<accession>A0A6L3SY15</accession>
<dbReference type="Pfam" id="PF10134">
    <property type="entry name" value="RPA"/>
    <property type="match status" value="1"/>
</dbReference>
<reference evidence="2 3" key="1">
    <citation type="submission" date="2019-09" db="EMBL/GenBank/DDBJ databases">
        <title>YIM 48816 draft genome.</title>
        <authorList>
            <person name="Jiang L."/>
        </authorList>
    </citation>
    <scope>NUCLEOTIDE SEQUENCE [LARGE SCALE GENOMIC DNA]</scope>
    <source>
        <strain evidence="2 3">YIM 48816</strain>
    </source>
</reference>
<organism evidence="2 3">
    <name type="scientific">Methylobacterium soli</name>
    <dbReference type="NCBI Taxonomy" id="553447"/>
    <lineage>
        <taxon>Bacteria</taxon>
        <taxon>Pseudomonadati</taxon>
        <taxon>Pseudomonadota</taxon>
        <taxon>Alphaproteobacteria</taxon>
        <taxon>Hyphomicrobiales</taxon>
        <taxon>Methylobacteriaceae</taxon>
        <taxon>Methylobacterium</taxon>
    </lineage>
</organism>
<sequence length="303" mass="33380">MARLQASRAKRGAPAALRTPPKDDSQRDLFTLFIADVAGKDVRGTMDVALFRLSKRVTRASGIITYRLPDGTVQVTGGPMGMATAWDFDIVLLAISQLTEAANRWRAGKGPKPSRTIRPHASEVLSFCRRSGGGDQYQWIREALRRLGTTTITVDRKSKSGRLEMEAEPLLSRVGVFSGESTDRIGALEFDVPVWIYREVVECEKPGVLTVHEDYFLIQSGIGRFLYRLFRRAAGRTSASWSFALLFERSGSSGTQKEFNRTLRGLIAEDELPEYTLKEAAGQDGPILVATYRGCSEAAGRGG</sequence>
<dbReference type="RefSeq" id="WP_151001022.1">
    <property type="nucleotide sequence ID" value="NZ_BPQY01000200.1"/>
</dbReference>
<dbReference type="InterPro" id="IPR018777">
    <property type="entry name" value="Replication_initiator_prot_A"/>
</dbReference>
<gene>
    <name evidence="2" type="ORF">F6X53_15060</name>
</gene>
<name>A0A6L3SY15_9HYPH</name>